<evidence type="ECO:0000313" key="6">
    <source>
        <dbReference type="EMBL" id="AMD94119.1"/>
    </source>
</evidence>
<proteinExistence type="inferred from homology"/>
<evidence type="ECO:0000256" key="1">
    <source>
        <dbReference type="ARBA" id="ARBA00008348"/>
    </source>
</evidence>
<organism evidence="6 7">
    <name type="scientific">Desulfomicrobium orale DSM 12838</name>
    <dbReference type="NCBI Taxonomy" id="888061"/>
    <lineage>
        <taxon>Bacteria</taxon>
        <taxon>Pseudomonadati</taxon>
        <taxon>Thermodesulfobacteriota</taxon>
        <taxon>Desulfovibrionia</taxon>
        <taxon>Desulfovibrionales</taxon>
        <taxon>Desulfomicrobiaceae</taxon>
        <taxon>Desulfomicrobium</taxon>
    </lineage>
</organism>
<dbReference type="CDD" id="cd02870">
    <property type="entry name" value="PseudoU_synth_RsuA_like"/>
    <property type="match status" value="1"/>
</dbReference>
<dbReference type="Gene3D" id="3.10.290.10">
    <property type="entry name" value="RNA-binding S4 domain"/>
    <property type="match status" value="1"/>
</dbReference>
<dbReference type="Pfam" id="PF01479">
    <property type="entry name" value="S4"/>
    <property type="match status" value="1"/>
</dbReference>
<dbReference type="STRING" id="888061.AXF15_12220"/>
<name>A0A0X8JSK3_9BACT</name>
<accession>A0A0X8JSK3</accession>
<dbReference type="RefSeq" id="WP_066608990.1">
    <property type="nucleotide sequence ID" value="NZ_CP014230.1"/>
</dbReference>
<dbReference type="InterPro" id="IPR020094">
    <property type="entry name" value="TruA/RsuA/RluB/E/F_N"/>
</dbReference>
<dbReference type="PROSITE" id="PS50889">
    <property type="entry name" value="S4"/>
    <property type="match status" value="1"/>
</dbReference>
<dbReference type="InterPro" id="IPR020103">
    <property type="entry name" value="PsdUridine_synth_cat_dom_sf"/>
</dbReference>
<dbReference type="InterPro" id="IPR006145">
    <property type="entry name" value="PsdUridine_synth_RsuA/RluA"/>
</dbReference>
<dbReference type="PANTHER" id="PTHR47683:SF2">
    <property type="entry name" value="RNA-BINDING S4 DOMAIN-CONTAINING PROTEIN"/>
    <property type="match status" value="1"/>
</dbReference>
<keyword evidence="2 4" id="KW-0413">Isomerase</keyword>
<evidence type="ECO:0000256" key="2">
    <source>
        <dbReference type="ARBA" id="ARBA00023235"/>
    </source>
</evidence>
<dbReference type="FunFam" id="3.10.290.10:FF:000003">
    <property type="entry name" value="Pseudouridine synthase"/>
    <property type="match status" value="1"/>
</dbReference>
<dbReference type="PROSITE" id="PS01149">
    <property type="entry name" value="PSI_RSU"/>
    <property type="match status" value="1"/>
</dbReference>
<dbReference type="SUPFAM" id="SSF55120">
    <property type="entry name" value="Pseudouridine synthase"/>
    <property type="match status" value="1"/>
</dbReference>
<dbReference type="AlphaFoldDB" id="A0A0X8JSK3"/>
<dbReference type="NCBIfam" id="TIGR00093">
    <property type="entry name" value="pseudouridine synthase"/>
    <property type="match status" value="1"/>
</dbReference>
<dbReference type="KEGG" id="doa:AXF15_12220"/>
<keyword evidence="3" id="KW-0694">RNA-binding</keyword>
<dbReference type="OrthoDB" id="9807213at2"/>
<evidence type="ECO:0000256" key="3">
    <source>
        <dbReference type="PROSITE-ProRule" id="PRU00182"/>
    </source>
</evidence>
<dbReference type="EMBL" id="CP014230">
    <property type="protein sequence ID" value="AMD94119.1"/>
    <property type="molecule type" value="Genomic_DNA"/>
</dbReference>
<dbReference type="Gene3D" id="3.30.70.1560">
    <property type="entry name" value="Alpha-L RNA-binding motif"/>
    <property type="match status" value="1"/>
</dbReference>
<dbReference type="Proteomes" id="UP000063964">
    <property type="component" value="Chromosome"/>
</dbReference>
<evidence type="ECO:0000313" key="7">
    <source>
        <dbReference type="Proteomes" id="UP000063964"/>
    </source>
</evidence>
<evidence type="ECO:0000259" key="5">
    <source>
        <dbReference type="SMART" id="SM00363"/>
    </source>
</evidence>
<dbReference type="GO" id="GO:0003723">
    <property type="term" value="F:RNA binding"/>
    <property type="evidence" value="ECO:0007669"/>
    <property type="project" value="UniProtKB-KW"/>
</dbReference>
<evidence type="ECO:0000256" key="4">
    <source>
        <dbReference type="RuleBase" id="RU003887"/>
    </source>
</evidence>
<dbReference type="EC" id="5.4.99.-" evidence="4"/>
<dbReference type="SMART" id="SM00363">
    <property type="entry name" value="S4"/>
    <property type="match status" value="1"/>
</dbReference>
<comment type="similarity">
    <text evidence="1 4">Belongs to the pseudouridine synthase RsuA family.</text>
</comment>
<feature type="domain" description="RNA-binding S4" evidence="5">
    <location>
        <begin position="4"/>
        <end position="64"/>
    </location>
</feature>
<dbReference type="GO" id="GO:0120159">
    <property type="term" value="F:rRNA pseudouridine synthase activity"/>
    <property type="evidence" value="ECO:0007669"/>
    <property type="project" value="UniProtKB-ARBA"/>
</dbReference>
<gene>
    <name evidence="6" type="ORF">AXF15_12220</name>
</gene>
<dbReference type="CDD" id="cd00165">
    <property type="entry name" value="S4"/>
    <property type="match status" value="1"/>
</dbReference>
<dbReference type="InterPro" id="IPR000748">
    <property type="entry name" value="PsdUridine_synth_RsuA/RluB/E/F"/>
</dbReference>
<dbReference type="Gene3D" id="3.30.70.580">
    <property type="entry name" value="Pseudouridine synthase I, catalytic domain, N-terminal subdomain"/>
    <property type="match status" value="1"/>
</dbReference>
<dbReference type="InterPro" id="IPR002942">
    <property type="entry name" value="S4_RNA-bd"/>
</dbReference>
<protein>
    <recommendedName>
        <fullName evidence="4">Pseudouridine synthase</fullName>
        <ecNumber evidence="4">5.4.99.-</ecNumber>
    </recommendedName>
</protein>
<dbReference type="InterPro" id="IPR042092">
    <property type="entry name" value="PsdUridine_s_RsuA/RluB/E/F_cat"/>
</dbReference>
<dbReference type="InterPro" id="IPR036986">
    <property type="entry name" value="S4_RNA-bd_sf"/>
</dbReference>
<reference evidence="7" key="1">
    <citation type="submission" date="2016-02" db="EMBL/GenBank/DDBJ databases">
        <authorList>
            <person name="Holder M.E."/>
            <person name="Ajami N.J."/>
            <person name="Petrosino J.F."/>
        </authorList>
    </citation>
    <scope>NUCLEOTIDE SEQUENCE [LARGE SCALE GENOMIC DNA]</scope>
    <source>
        <strain evidence="7">DSM 12838</strain>
    </source>
</reference>
<dbReference type="InterPro" id="IPR018496">
    <property type="entry name" value="PsdUridine_synth_RsuA/RluB_CS"/>
</dbReference>
<keyword evidence="7" id="KW-1185">Reference proteome</keyword>
<dbReference type="Pfam" id="PF00849">
    <property type="entry name" value="PseudoU_synth_2"/>
    <property type="match status" value="1"/>
</dbReference>
<dbReference type="PANTHER" id="PTHR47683">
    <property type="entry name" value="PSEUDOURIDINE SYNTHASE FAMILY PROTEIN-RELATED"/>
    <property type="match status" value="1"/>
</dbReference>
<sequence>MSAVRLNKFLADAGIASRRRADELIFSGRVCVNGETIREPGRRVTPGQDRVSCDGKEVAEKNPPIYVMLNKPVHVVCTVSDPQGRRTVLDLLSGLNARRVFPVGRLDYMSEGLLLLTNDGAAALRLTHPSFEHRKVYEVLVRGTVPEENLRAMHDGMRLREGESLAPVHAEVIGRSGNGTLLRMVLRQGVNRQVRRMCRDLNLTILRLRRVEFGPLTLGRLEPGKWRMLTPAEISAIGVKPCPS</sequence>
<dbReference type="GO" id="GO:0000455">
    <property type="term" value="P:enzyme-directed rRNA pseudouridine synthesis"/>
    <property type="evidence" value="ECO:0007669"/>
    <property type="project" value="UniProtKB-ARBA"/>
</dbReference>
<dbReference type="SUPFAM" id="SSF55174">
    <property type="entry name" value="Alpha-L RNA-binding motif"/>
    <property type="match status" value="1"/>
</dbReference>
<dbReference type="InterPro" id="IPR050343">
    <property type="entry name" value="RsuA_PseudoU_synthase"/>
</dbReference>